<dbReference type="AlphaFoldDB" id="A0A498R7I1"/>
<accession>A0A498R7I1</accession>
<dbReference type="EMBL" id="UPPP01000052">
    <property type="protein sequence ID" value="VBB05088.1"/>
    <property type="molecule type" value="Genomic_DNA"/>
</dbReference>
<protein>
    <submittedName>
        <fullName evidence="2">Uncharacterized protein</fullName>
    </submittedName>
</protein>
<dbReference type="Proteomes" id="UP000277811">
    <property type="component" value="Unassembled WGS sequence"/>
</dbReference>
<keyword evidence="3" id="KW-1185">Reference proteome</keyword>
<proteinExistence type="predicted"/>
<evidence type="ECO:0000256" key="1">
    <source>
        <dbReference type="SAM" id="MobiDB-lite"/>
    </source>
</evidence>
<feature type="region of interest" description="Disordered" evidence="1">
    <location>
        <begin position="129"/>
        <end position="149"/>
    </location>
</feature>
<name>A0A498R7I1_9FIRM</name>
<evidence type="ECO:0000313" key="3">
    <source>
        <dbReference type="Proteomes" id="UP000277811"/>
    </source>
</evidence>
<sequence>MDILKIGSRILGGSSPSLLVATGAVLALTFPPVRRGLRAAAVVATKGVLAVSDRVTNLSTGIRQGASGIIDEARETGPIDGVKSIRASAKTKGRRIAVATTAGALTLKKKATSIREGFKGIVNEAKEMHAARQAESLPSGEANPAEAPS</sequence>
<organism evidence="2 3">
    <name type="scientific">Lucifera butyrica</name>
    <dbReference type="NCBI Taxonomy" id="1351585"/>
    <lineage>
        <taxon>Bacteria</taxon>
        <taxon>Bacillati</taxon>
        <taxon>Bacillota</taxon>
        <taxon>Negativicutes</taxon>
        <taxon>Veillonellales</taxon>
        <taxon>Veillonellaceae</taxon>
        <taxon>Lucifera</taxon>
    </lineage>
</organism>
<evidence type="ECO:0000313" key="2">
    <source>
        <dbReference type="EMBL" id="VBB05088.1"/>
    </source>
</evidence>
<dbReference type="RefSeq" id="WP_122626093.1">
    <property type="nucleotide sequence ID" value="NZ_UPPP01000052.1"/>
</dbReference>
<reference evidence="2 3" key="1">
    <citation type="submission" date="2018-06" db="EMBL/GenBank/DDBJ databases">
        <authorList>
            <person name="Strepis N."/>
        </authorList>
    </citation>
    <scope>NUCLEOTIDE SEQUENCE [LARGE SCALE GENOMIC DNA]</scope>
    <source>
        <strain evidence="2">LUCI</strain>
    </source>
</reference>
<gene>
    <name evidence="2" type="ORF">LUCI_0294</name>
</gene>